<name>C8PEB3_9BACT</name>
<dbReference type="Proteomes" id="UP000005709">
    <property type="component" value="Unassembled WGS sequence"/>
</dbReference>
<evidence type="ECO:0000313" key="2">
    <source>
        <dbReference type="Proteomes" id="UP000005709"/>
    </source>
</evidence>
<proteinExistence type="predicted"/>
<sequence>MRAESLSKLNFGAIHDKFKQIKILARWNLKEKLGVAIGQTQK</sequence>
<reference evidence="1 2" key="1">
    <citation type="submission" date="2009-07" db="EMBL/GenBank/DDBJ databases">
        <authorList>
            <person name="Madupu R."/>
            <person name="Sebastian Y."/>
            <person name="Durkin A.S."/>
            <person name="Torralba M."/>
            <person name="Methe B."/>
            <person name="Sutton G.G."/>
            <person name="Strausberg R.L."/>
            <person name="Nelson K.E."/>
        </authorList>
    </citation>
    <scope>NUCLEOTIDE SEQUENCE [LARGE SCALE GENOMIC DNA]</scope>
    <source>
        <strain evidence="1 2">RM3268</strain>
    </source>
</reference>
<dbReference type="EMBL" id="ACYG01000005">
    <property type="protein sequence ID" value="EEV18986.1"/>
    <property type="molecule type" value="Genomic_DNA"/>
</dbReference>
<accession>C8PEB3</accession>
<evidence type="ECO:0000313" key="1">
    <source>
        <dbReference type="EMBL" id="EEV18986.1"/>
    </source>
</evidence>
<organism evidence="1 2">
    <name type="scientific">Campylobacter gracilis RM3268</name>
    <dbReference type="NCBI Taxonomy" id="553220"/>
    <lineage>
        <taxon>Bacteria</taxon>
        <taxon>Pseudomonadati</taxon>
        <taxon>Campylobacterota</taxon>
        <taxon>Epsilonproteobacteria</taxon>
        <taxon>Campylobacterales</taxon>
        <taxon>Campylobacteraceae</taxon>
        <taxon>Campylobacter</taxon>
    </lineage>
</organism>
<comment type="caution">
    <text evidence="1">The sequence shown here is derived from an EMBL/GenBank/DDBJ whole genome shotgun (WGS) entry which is preliminary data.</text>
</comment>
<gene>
    <name evidence="1" type="ORF">CAMGR0001_2468</name>
</gene>
<protein>
    <submittedName>
        <fullName evidence="1">Uncharacterized protein</fullName>
    </submittedName>
</protein>
<dbReference type="AlphaFoldDB" id="C8PEB3"/>
<keyword evidence="2" id="KW-1185">Reference proteome</keyword>